<dbReference type="EMBL" id="MN739405">
    <property type="protein sequence ID" value="QHT03105.1"/>
    <property type="molecule type" value="Genomic_DNA"/>
</dbReference>
<sequence>MTKITRFFQQPSVFEGRLITWKEEEPGFGETYDKYASCFMIDYNYKLINELVLLLQNYDKGCEKLIDYIRENKNLKNNSYLLSCDKISKPANKCIVNILLHIYTILSDIRSNIIYPKFITKSKGDLYLYRAFNYNMYKEIFPLFEKNNNTTPCFLSFSVVENIAFDFIERYKDVNEKTIFWELIIPNHLLKIFHYTYLGYDINLRNKKQKIYGEYEFFLNLGAILKLVAVKENEFQSIKYLRYTYVFQGWDEEYQKKIEQMSFTLFKCLNNPV</sequence>
<name>A0A6C0CHR9_9ZZZZ</name>
<dbReference type="AlphaFoldDB" id="A0A6C0CHR9"/>
<accession>A0A6C0CHR9</accession>
<protein>
    <submittedName>
        <fullName evidence="1">Uncharacterized protein</fullName>
    </submittedName>
</protein>
<evidence type="ECO:0000313" key="1">
    <source>
        <dbReference type="EMBL" id="QHT03105.1"/>
    </source>
</evidence>
<proteinExistence type="predicted"/>
<reference evidence="1" key="1">
    <citation type="journal article" date="2020" name="Nature">
        <title>Giant virus diversity and host interactions through global metagenomics.</title>
        <authorList>
            <person name="Schulz F."/>
            <person name="Roux S."/>
            <person name="Paez-Espino D."/>
            <person name="Jungbluth S."/>
            <person name="Walsh D.A."/>
            <person name="Denef V.J."/>
            <person name="McMahon K.D."/>
            <person name="Konstantinidis K.T."/>
            <person name="Eloe-Fadrosh E.A."/>
            <person name="Kyrpides N.C."/>
            <person name="Woyke T."/>
        </authorList>
    </citation>
    <scope>NUCLEOTIDE SEQUENCE</scope>
    <source>
        <strain evidence="1">GVMAG-M-3300020727-4</strain>
    </source>
</reference>
<organism evidence="1">
    <name type="scientific">viral metagenome</name>
    <dbReference type="NCBI Taxonomy" id="1070528"/>
    <lineage>
        <taxon>unclassified sequences</taxon>
        <taxon>metagenomes</taxon>
        <taxon>organismal metagenomes</taxon>
    </lineage>
</organism>